<proteinExistence type="predicted"/>
<dbReference type="EMBL" id="BGPR01111906">
    <property type="protein sequence ID" value="GBM93514.1"/>
    <property type="molecule type" value="Genomic_DNA"/>
</dbReference>
<sequence length="137" mass="15200">MYINVIAPAYLYDIIIFFVLFFDDVYCFGINAALALTVLAQGSATQVSSDTFAFFPKPLLHPQVIRDTILAGAGPLVVYMGVNDLFTTSIPSWMCSNTVLPMFALGGMCDGSVDVQLLRLVVTWRKEYQNLLDLLVY</sequence>
<evidence type="ECO:0000313" key="3">
    <source>
        <dbReference type="Proteomes" id="UP000499080"/>
    </source>
</evidence>
<comment type="caution">
    <text evidence="2">The sequence shown here is derived from an EMBL/GenBank/DDBJ whole genome shotgun (WGS) entry which is preliminary data.</text>
</comment>
<protein>
    <submittedName>
        <fullName evidence="2">Uncharacterized protein</fullName>
    </submittedName>
</protein>
<organism evidence="2 3">
    <name type="scientific">Araneus ventricosus</name>
    <name type="common">Orbweaver spider</name>
    <name type="synonym">Epeira ventricosa</name>
    <dbReference type="NCBI Taxonomy" id="182803"/>
    <lineage>
        <taxon>Eukaryota</taxon>
        <taxon>Metazoa</taxon>
        <taxon>Ecdysozoa</taxon>
        <taxon>Arthropoda</taxon>
        <taxon>Chelicerata</taxon>
        <taxon>Arachnida</taxon>
        <taxon>Araneae</taxon>
        <taxon>Araneomorphae</taxon>
        <taxon>Entelegynae</taxon>
        <taxon>Araneoidea</taxon>
        <taxon>Araneidae</taxon>
        <taxon>Araneus</taxon>
    </lineage>
</organism>
<dbReference type="Proteomes" id="UP000499080">
    <property type="component" value="Unassembled WGS sequence"/>
</dbReference>
<evidence type="ECO:0000313" key="1">
    <source>
        <dbReference type="EMBL" id="GBM93503.1"/>
    </source>
</evidence>
<accession>A0A4Y2JU77</accession>
<keyword evidence="3" id="KW-1185">Reference proteome</keyword>
<reference evidence="2 3" key="1">
    <citation type="journal article" date="2019" name="Sci. Rep.">
        <title>Orb-weaving spider Araneus ventricosus genome elucidates the spidroin gene catalogue.</title>
        <authorList>
            <person name="Kono N."/>
            <person name="Nakamura H."/>
            <person name="Ohtoshi R."/>
            <person name="Moran D.A.P."/>
            <person name="Shinohara A."/>
            <person name="Yoshida Y."/>
            <person name="Fujiwara M."/>
            <person name="Mori M."/>
            <person name="Tomita M."/>
            <person name="Arakawa K."/>
        </authorList>
    </citation>
    <scope>NUCLEOTIDE SEQUENCE [LARGE SCALE GENOMIC DNA]</scope>
</reference>
<evidence type="ECO:0000313" key="2">
    <source>
        <dbReference type="EMBL" id="GBM93514.1"/>
    </source>
</evidence>
<gene>
    <name evidence="1" type="ORF">AVEN_24531_1</name>
    <name evidence="2" type="ORF">AVEN_42375_1</name>
</gene>
<name>A0A4Y2JU77_ARAVE</name>
<dbReference type="AlphaFoldDB" id="A0A4Y2JU77"/>
<dbReference type="EMBL" id="BGPR01111903">
    <property type="protein sequence ID" value="GBM93503.1"/>
    <property type="molecule type" value="Genomic_DNA"/>
</dbReference>